<feature type="compositionally biased region" description="Pro residues" evidence="7">
    <location>
        <begin position="488"/>
        <end position="506"/>
    </location>
</feature>
<dbReference type="InParanoid" id="A0A409VBU1"/>
<feature type="compositionally biased region" description="Pro residues" evidence="7">
    <location>
        <begin position="396"/>
        <end position="412"/>
    </location>
</feature>
<keyword evidence="4" id="KW-0378">Hydrolase</keyword>
<evidence type="ECO:0000256" key="6">
    <source>
        <dbReference type="ARBA" id="ARBA00022840"/>
    </source>
</evidence>
<feature type="domain" description="Helicase ATP-binding" evidence="9">
    <location>
        <begin position="790"/>
        <end position="1050"/>
    </location>
</feature>
<feature type="compositionally biased region" description="Low complexity" evidence="7">
    <location>
        <begin position="413"/>
        <end position="476"/>
    </location>
</feature>
<dbReference type="InterPro" id="IPR038718">
    <property type="entry name" value="SNF2-like_sf"/>
</dbReference>
<dbReference type="InterPro" id="IPR049730">
    <property type="entry name" value="SNF2/RAD54-like_C"/>
</dbReference>
<evidence type="ECO:0000256" key="3">
    <source>
        <dbReference type="ARBA" id="ARBA00022771"/>
    </source>
</evidence>
<dbReference type="Gene3D" id="3.40.50.300">
    <property type="entry name" value="P-loop containing nucleotide triphosphate hydrolases"/>
    <property type="match status" value="1"/>
</dbReference>
<dbReference type="Pfam" id="PF00271">
    <property type="entry name" value="Helicase_C"/>
    <property type="match status" value="1"/>
</dbReference>
<dbReference type="InterPro" id="IPR000999">
    <property type="entry name" value="RNase_III_dom"/>
</dbReference>
<dbReference type="SMART" id="SM00487">
    <property type="entry name" value="DEXDc"/>
    <property type="match status" value="1"/>
</dbReference>
<sequence>MHSTTSLKRTRSVDAFRKFDSTRVPPLPRINTDLALQVFTHRSLRRPNATSPADYGDNERLQQIGRAAFETAVVFALFCRRPFLQASELDKHARYLLSSGMVDDWVACYKLRPKLICDPAVLPLLDSPQEIRSLFHAYVGGLFLFSGPQAVNDWISRLLEQELESIFGVPMSEGDDRPTIEVPPPKRARSETLFMTPKVEEIPPPPIFFASQPPTTPPPPPAFSSVYTPPKPTPPNPLAPAQPNLPFLPLFNQTAFQRRVTVEYLAELTGPSHAGRWRVKCIDLSVLNLSSSMAAPSPVSPRPPFSHSNHIDLTLDDDDDDIHAPHILSPRLAKRARTEISRQDLAPSPFLDPSSFVAPFPSKPPSLSPHASLPFVSQSPFVQHPNFMPIPNQPIYRPPFAGPAPYPTPQPQFMPNLPSRSPSLPLSSQQSHLSSSQSSSQPSSSQLSSSQPSSSQFSSSSSQPPSSQYSSSSSAPSDRHIIDLTDSPSPPPSVPSHQPPMPFLPPELPPKTPVCIGQLTVTALILYPIPYIAPLNPGETEWAGVRLQYEHTVNSANKSQTKETIHIKSPSGRTPNGENYAGEVFGVVEQKVADFLGPMLGKGLIRLDAKIRKGTGNLPILPLQMLVFTPKGNIPVVGNYLEQNNLILDDPLAPAEMQRYTGYHYFNPHSHLRDRRRAILLSNSMSLLPRRDHTRWATPASAAKSVEVQRSQVDELFKTLKDGAGLEETEPGPEIATKLYPHQKKALTFLLDREKEHGANGSHASLWEERFDPLQGRPAWYHVVTRKEVFEPPKEAKGAILADDMGLGKTISTVSLIAATLNSAEAFAASPLDVVPKPPPRDEAPDPAHFAGSVWGMPDPGASAKGKAKTERMQDKLEASYARSCRIKVKSRATLIVCPLSTVSNWEDQFREHWKGEVYVVGGSGSCPSLPSSQAASCPTPTPSLTSFNVEEKAEAKRPGRIREGRPLRVYVYHGNARRPDPSFLSDFDAVITTYATLASEFSKQSRSLMVDDDDDDDGSSDDRRLCLTGTPVQNKLDDVFALIKFLRLEPLDDKNVWTEFIGSPVKFGQKIGVARLQTVMQCITLRRTKDTTNLDGKRILSLPPRRDELRYLKLDAEEQEIYSRFLEESKAEFNELSRKNEVMKNYVGILQKILRLRQICDHFELVQGKVPGLETDSPNGPLSYEDIVAAIAKDGFNALRAAAIFAILRESATTQCVECGGELCASAEANQADMDGDSVPTPTPAKRGRRPKGTASRGSTRANSPNTPRPVLTKCQHLFCIECYRNSICPGWPNVAPDVRRSCSVCQTGLAPEDAQEIKADPAADALQKKKVQKREKRQKGVPENFRPSTKIRALLSDLIDFSRMNPYSVNYDPEIQEVDAKGVVPMDDSQIVKTIVFSQWTSMLDKVEDALEVAGIRYDRLDGTMKREDRTKAMDALKHDPGCEVLLVSLKAGGVGLNLTAAQRVYLMDPYWNPAVENQAVDRIHRLGQTKPVTTIKFIIENSIEAKLLEVQRKKTELANMTLGQHFSKRDLLQRRLEEITHLLGS</sequence>
<evidence type="ECO:0000256" key="4">
    <source>
        <dbReference type="ARBA" id="ARBA00022801"/>
    </source>
</evidence>
<comment type="caution">
    <text evidence="11">The sequence shown here is derived from an EMBL/GenBank/DDBJ whole genome shotgun (WGS) entry which is preliminary data.</text>
</comment>
<dbReference type="Proteomes" id="UP000284706">
    <property type="component" value="Unassembled WGS sequence"/>
</dbReference>
<organism evidence="11 12">
    <name type="scientific">Gymnopilus dilepis</name>
    <dbReference type="NCBI Taxonomy" id="231916"/>
    <lineage>
        <taxon>Eukaryota</taxon>
        <taxon>Fungi</taxon>
        <taxon>Dikarya</taxon>
        <taxon>Basidiomycota</taxon>
        <taxon>Agaricomycotina</taxon>
        <taxon>Agaricomycetes</taxon>
        <taxon>Agaricomycetidae</taxon>
        <taxon>Agaricales</taxon>
        <taxon>Agaricineae</taxon>
        <taxon>Hymenogastraceae</taxon>
        <taxon>Gymnopilus</taxon>
    </lineage>
</organism>
<keyword evidence="12" id="KW-1185">Reference proteome</keyword>
<evidence type="ECO:0000256" key="5">
    <source>
        <dbReference type="ARBA" id="ARBA00022833"/>
    </source>
</evidence>
<evidence type="ECO:0000313" key="12">
    <source>
        <dbReference type="Proteomes" id="UP000284706"/>
    </source>
</evidence>
<dbReference type="PANTHER" id="PTHR45626">
    <property type="entry name" value="TRANSCRIPTION TERMINATION FACTOR 2-RELATED"/>
    <property type="match status" value="1"/>
</dbReference>
<evidence type="ECO:0000259" key="8">
    <source>
        <dbReference type="PROSITE" id="PS50142"/>
    </source>
</evidence>
<dbReference type="PANTHER" id="PTHR45626:SF52">
    <property type="entry name" value="SINGLE-STRANDED DNA-DEPENDENT ATPASE (EUROFUNG)"/>
    <property type="match status" value="1"/>
</dbReference>
<dbReference type="GO" id="GO:0004525">
    <property type="term" value="F:ribonuclease III activity"/>
    <property type="evidence" value="ECO:0007669"/>
    <property type="project" value="InterPro"/>
</dbReference>
<dbReference type="GO" id="GO:0008270">
    <property type="term" value="F:zinc ion binding"/>
    <property type="evidence" value="ECO:0007669"/>
    <property type="project" value="UniProtKB-KW"/>
</dbReference>
<evidence type="ECO:0000256" key="2">
    <source>
        <dbReference type="ARBA" id="ARBA00022741"/>
    </source>
</evidence>
<dbReference type="InterPro" id="IPR000330">
    <property type="entry name" value="SNF2_N"/>
</dbReference>
<feature type="region of interest" description="Disordered" evidence="7">
    <location>
        <begin position="1233"/>
        <end position="1269"/>
    </location>
</feature>
<proteinExistence type="predicted"/>
<dbReference type="GO" id="GO:0006396">
    <property type="term" value="P:RNA processing"/>
    <property type="evidence" value="ECO:0007669"/>
    <property type="project" value="InterPro"/>
</dbReference>
<dbReference type="GO" id="GO:0005524">
    <property type="term" value="F:ATP binding"/>
    <property type="evidence" value="ECO:0007669"/>
    <property type="project" value="UniProtKB-KW"/>
</dbReference>
<dbReference type="PROSITE" id="PS50142">
    <property type="entry name" value="RNASE_3_2"/>
    <property type="match status" value="1"/>
</dbReference>
<dbReference type="InterPro" id="IPR017907">
    <property type="entry name" value="Znf_RING_CS"/>
</dbReference>
<dbReference type="GO" id="GO:0008094">
    <property type="term" value="F:ATP-dependent activity, acting on DNA"/>
    <property type="evidence" value="ECO:0007669"/>
    <property type="project" value="TreeGrafter"/>
</dbReference>
<feature type="region of interest" description="Disordered" evidence="7">
    <location>
        <begin position="393"/>
        <end position="506"/>
    </location>
</feature>
<dbReference type="PROSITE" id="PS51194">
    <property type="entry name" value="HELICASE_CTER"/>
    <property type="match status" value="1"/>
</dbReference>
<name>A0A409VBU1_9AGAR</name>
<dbReference type="SMART" id="SM00490">
    <property type="entry name" value="HELICc"/>
    <property type="match status" value="1"/>
</dbReference>
<protein>
    <recommendedName>
        <fullName evidence="13">Helicase C-terminal domain-containing protein</fullName>
    </recommendedName>
</protein>
<evidence type="ECO:0000259" key="9">
    <source>
        <dbReference type="PROSITE" id="PS51192"/>
    </source>
</evidence>
<feature type="domain" description="Helicase C-terminal" evidence="10">
    <location>
        <begin position="1372"/>
        <end position="1529"/>
    </location>
</feature>
<dbReference type="InterPro" id="IPR036389">
    <property type="entry name" value="RNase_III_sf"/>
</dbReference>
<feature type="compositionally biased region" description="Polar residues" evidence="7">
    <location>
        <begin position="1257"/>
        <end position="1267"/>
    </location>
</feature>
<dbReference type="InterPro" id="IPR027417">
    <property type="entry name" value="P-loop_NTPase"/>
</dbReference>
<evidence type="ECO:0000256" key="7">
    <source>
        <dbReference type="SAM" id="MobiDB-lite"/>
    </source>
</evidence>
<dbReference type="CDD" id="cd18008">
    <property type="entry name" value="DEXDc_SHPRH-like"/>
    <property type="match status" value="1"/>
</dbReference>
<reference evidence="11 12" key="1">
    <citation type="journal article" date="2018" name="Evol. Lett.">
        <title>Horizontal gene cluster transfer increased hallucinogenic mushroom diversity.</title>
        <authorList>
            <person name="Reynolds H.T."/>
            <person name="Vijayakumar V."/>
            <person name="Gluck-Thaler E."/>
            <person name="Korotkin H.B."/>
            <person name="Matheny P.B."/>
            <person name="Slot J.C."/>
        </authorList>
    </citation>
    <scope>NUCLEOTIDE SEQUENCE [LARGE SCALE GENOMIC DNA]</scope>
    <source>
        <strain evidence="11 12">SRW20</strain>
    </source>
</reference>
<keyword evidence="6" id="KW-0067">ATP-binding</keyword>
<keyword evidence="1" id="KW-0479">Metal-binding</keyword>
<dbReference type="Pfam" id="PF00176">
    <property type="entry name" value="SNF2-rel_dom"/>
    <property type="match status" value="2"/>
</dbReference>
<dbReference type="Gene3D" id="1.10.1520.10">
    <property type="entry name" value="Ribonuclease III domain"/>
    <property type="match status" value="1"/>
</dbReference>
<dbReference type="InterPro" id="IPR050628">
    <property type="entry name" value="SNF2_RAD54_helicase_TF"/>
</dbReference>
<dbReference type="CDD" id="cd18793">
    <property type="entry name" value="SF2_C_SNF"/>
    <property type="match status" value="1"/>
</dbReference>
<dbReference type="SUPFAM" id="SSF52540">
    <property type="entry name" value="P-loop containing nucleoside triphosphate hydrolases"/>
    <property type="match status" value="2"/>
</dbReference>
<gene>
    <name evidence="11" type="ORF">CVT26_002030</name>
</gene>
<dbReference type="Gene3D" id="3.40.50.10810">
    <property type="entry name" value="Tandem AAA-ATPase domain"/>
    <property type="match status" value="3"/>
</dbReference>
<keyword evidence="3" id="KW-0863">Zinc-finger</keyword>
<keyword evidence="2" id="KW-0547">Nucleotide-binding</keyword>
<dbReference type="PROSITE" id="PS00518">
    <property type="entry name" value="ZF_RING_1"/>
    <property type="match status" value="1"/>
</dbReference>
<dbReference type="PROSITE" id="PS51192">
    <property type="entry name" value="HELICASE_ATP_BIND_1"/>
    <property type="match status" value="1"/>
</dbReference>
<dbReference type="GO" id="GO:0006281">
    <property type="term" value="P:DNA repair"/>
    <property type="evidence" value="ECO:0007669"/>
    <property type="project" value="TreeGrafter"/>
</dbReference>
<dbReference type="InterPro" id="IPR001650">
    <property type="entry name" value="Helicase_C-like"/>
</dbReference>
<dbReference type="SUPFAM" id="SSF69065">
    <property type="entry name" value="RNase III domain-like"/>
    <property type="match status" value="1"/>
</dbReference>
<evidence type="ECO:0008006" key="13">
    <source>
        <dbReference type="Google" id="ProtNLM"/>
    </source>
</evidence>
<evidence type="ECO:0000313" key="11">
    <source>
        <dbReference type="EMBL" id="PPQ64491.1"/>
    </source>
</evidence>
<dbReference type="STRING" id="231916.A0A409VBU1"/>
<feature type="domain" description="RNase III" evidence="8">
    <location>
        <begin position="13"/>
        <end position="147"/>
    </location>
</feature>
<dbReference type="GO" id="GO:0031047">
    <property type="term" value="P:regulatory ncRNA-mediated gene silencing"/>
    <property type="evidence" value="ECO:0007669"/>
    <property type="project" value="UniProtKB-ARBA"/>
</dbReference>
<accession>A0A409VBU1</accession>
<dbReference type="EMBL" id="NHYE01005666">
    <property type="protein sequence ID" value="PPQ64491.1"/>
    <property type="molecule type" value="Genomic_DNA"/>
</dbReference>
<dbReference type="OrthoDB" id="448448at2759"/>
<evidence type="ECO:0000256" key="1">
    <source>
        <dbReference type="ARBA" id="ARBA00022723"/>
    </source>
</evidence>
<dbReference type="GO" id="GO:0005634">
    <property type="term" value="C:nucleus"/>
    <property type="evidence" value="ECO:0007669"/>
    <property type="project" value="TreeGrafter"/>
</dbReference>
<evidence type="ECO:0000259" key="10">
    <source>
        <dbReference type="PROSITE" id="PS51194"/>
    </source>
</evidence>
<keyword evidence="5" id="KW-0862">Zinc</keyword>
<dbReference type="InterPro" id="IPR014001">
    <property type="entry name" value="Helicase_ATP-bd"/>
</dbReference>